<dbReference type="Gene3D" id="3.40.718.10">
    <property type="entry name" value="Isopropylmalate Dehydrogenase"/>
    <property type="match status" value="1"/>
</dbReference>
<accession>A0A098B5L7</accession>
<keyword evidence="2 4" id="KW-0560">Oxidoreductase</keyword>
<keyword evidence="3" id="KW-0520">NAD</keyword>
<dbReference type="InterPro" id="IPR005255">
    <property type="entry name" value="PdxA_fam"/>
</dbReference>
<evidence type="ECO:0000256" key="2">
    <source>
        <dbReference type="ARBA" id="ARBA00023002"/>
    </source>
</evidence>
<dbReference type="Pfam" id="PF04166">
    <property type="entry name" value="PdxA"/>
    <property type="match status" value="1"/>
</dbReference>
<dbReference type="RefSeq" id="WP_208926173.1">
    <property type="nucleotide sequence ID" value="NZ_JAYFNZ010000015.1"/>
</dbReference>
<evidence type="ECO:0000313" key="4">
    <source>
        <dbReference type="EMBL" id="CDX03642.1"/>
    </source>
</evidence>
<dbReference type="EC" id="1.1.1.262" evidence="4"/>
<keyword evidence="1" id="KW-0479">Metal-binding</keyword>
<dbReference type="GO" id="GO:0050570">
    <property type="term" value="F:4-hydroxythreonine-4-phosphate dehydrogenase activity"/>
    <property type="evidence" value="ECO:0007669"/>
    <property type="project" value="UniProtKB-EC"/>
</dbReference>
<evidence type="ECO:0000256" key="1">
    <source>
        <dbReference type="ARBA" id="ARBA00022723"/>
    </source>
</evidence>
<reference evidence="4" key="1">
    <citation type="submission" date="2014-07" db="EMBL/GenBank/DDBJ databases">
        <authorList>
            <person name="Hornung V.Bastian."/>
        </authorList>
    </citation>
    <scope>NUCLEOTIDE SEQUENCE</scope>
    <source>
        <strain evidence="4">PCE-S</strain>
    </source>
</reference>
<proteinExistence type="predicted"/>
<gene>
    <name evidence="4" type="ORF">DPCES_3756</name>
</gene>
<sequence length="342" mass="36447">MISKEYKPVIGVTMGDPAGVGPEIVAKAAAQGILAKDAHPIIVGDQRLFKRGMEIAKVRVDFQVAATLEEALTMDGIVVLDTRKFDAADLVMGELREECGRDAATNIQTCVQYCRQGLMDGICFAPNNKAAMKKAGFVLHGAIDLLAGFFQFTGNRGELNVLDDVWTARVTSHIPIKDISARLTEEGILNSIHLVNDTLKRAGIAKPRIAVAALNPHGGEGGTCGREEIEIIAPTVEKAKAMGIETDGPFPADTLFIKLFNREYDAAVTMFHDQGQIAMKLKGFDQGVTVMAGLPNPVTTCSHGSAFDIAGKGIANPGAWGNSYGLVVKMAAVDKLARVKEG</sequence>
<dbReference type="PANTHER" id="PTHR30004:SF3">
    <property type="entry name" value="4-HYDROXYTHREONINE-4-PHOSPHATE DEHYDROGENASE 2-RELATED"/>
    <property type="match status" value="1"/>
</dbReference>
<name>A0A098B5L7_DESHA</name>
<dbReference type="GO" id="GO:0051287">
    <property type="term" value="F:NAD binding"/>
    <property type="evidence" value="ECO:0007669"/>
    <property type="project" value="InterPro"/>
</dbReference>
<dbReference type="EMBL" id="LK996017">
    <property type="protein sequence ID" value="CDX03642.1"/>
    <property type="molecule type" value="Genomic_DNA"/>
</dbReference>
<dbReference type="PANTHER" id="PTHR30004">
    <property type="entry name" value="4-HYDROXYTHREONINE-4-PHOSPHATE DEHYDROGENASE"/>
    <property type="match status" value="1"/>
</dbReference>
<dbReference type="PATRIC" id="fig|49338.4.peg.4030"/>
<dbReference type="SUPFAM" id="SSF53659">
    <property type="entry name" value="Isocitrate/Isopropylmalate dehydrogenase-like"/>
    <property type="match status" value="1"/>
</dbReference>
<dbReference type="AlphaFoldDB" id="A0A098B5L7"/>
<protein>
    <submittedName>
        <fullName evidence="4">4-hydroxythreonine-4-phosphate dehydrogenase 3</fullName>
        <ecNumber evidence="4">1.1.1.262</ecNumber>
    </submittedName>
</protein>
<dbReference type="GO" id="GO:0046872">
    <property type="term" value="F:metal ion binding"/>
    <property type="evidence" value="ECO:0007669"/>
    <property type="project" value="UniProtKB-KW"/>
</dbReference>
<organism evidence="4">
    <name type="scientific">Desulfitobacterium hafniense</name>
    <name type="common">Desulfitobacterium frappieri</name>
    <dbReference type="NCBI Taxonomy" id="49338"/>
    <lineage>
        <taxon>Bacteria</taxon>
        <taxon>Bacillati</taxon>
        <taxon>Bacillota</taxon>
        <taxon>Clostridia</taxon>
        <taxon>Eubacteriales</taxon>
        <taxon>Desulfitobacteriaceae</taxon>
        <taxon>Desulfitobacterium</taxon>
    </lineage>
</organism>
<evidence type="ECO:0000256" key="3">
    <source>
        <dbReference type="ARBA" id="ARBA00023027"/>
    </source>
</evidence>